<dbReference type="SUPFAM" id="SSF109854">
    <property type="entry name" value="DinB/YfiT-like putative metalloenzymes"/>
    <property type="match status" value="1"/>
</dbReference>
<dbReference type="Proteomes" id="UP000325517">
    <property type="component" value="Chromosome"/>
</dbReference>
<dbReference type="KEGG" id="psyo:PB01_18390"/>
<dbReference type="Gene3D" id="1.20.120.450">
    <property type="entry name" value="dinb family like domain"/>
    <property type="match status" value="1"/>
</dbReference>
<dbReference type="InterPro" id="IPR024775">
    <property type="entry name" value="DinB-like"/>
</dbReference>
<gene>
    <name evidence="2" type="ORF">PB01_18390</name>
</gene>
<feature type="domain" description="DinB-like" evidence="1">
    <location>
        <begin position="9"/>
        <end position="135"/>
    </location>
</feature>
<keyword evidence="3" id="KW-1185">Reference proteome</keyword>
<protein>
    <submittedName>
        <fullName evidence="2">DinB family protein</fullName>
    </submittedName>
</protein>
<name>A0A5J6SSQ1_9BACI</name>
<proteinExistence type="predicted"/>
<dbReference type="InterPro" id="IPR034660">
    <property type="entry name" value="DinB/YfiT-like"/>
</dbReference>
<dbReference type="OrthoDB" id="2427314at2"/>
<dbReference type="EMBL" id="CP031223">
    <property type="protein sequence ID" value="QFG00600.1"/>
    <property type="molecule type" value="Genomic_DNA"/>
</dbReference>
<evidence type="ECO:0000313" key="2">
    <source>
        <dbReference type="EMBL" id="QFG00600.1"/>
    </source>
</evidence>
<evidence type="ECO:0000313" key="3">
    <source>
        <dbReference type="Proteomes" id="UP000325517"/>
    </source>
</evidence>
<accession>A0A5J6SSQ1</accession>
<dbReference type="Pfam" id="PF12867">
    <property type="entry name" value="DinB_2"/>
    <property type="match status" value="1"/>
</dbReference>
<reference evidence="2 3" key="1">
    <citation type="submission" date="2018-07" db="EMBL/GenBank/DDBJ databases">
        <title>Complete genome sequence of Psychrobacillus sp. PB01, isolated from iceberg, and comparative genome analysis of Psychrobacillus strains.</title>
        <authorList>
            <person name="Lee P.C."/>
        </authorList>
    </citation>
    <scope>NUCLEOTIDE SEQUENCE [LARGE SCALE GENOMIC DNA]</scope>
    <source>
        <strain evidence="2 3">PB01</strain>
    </source>
</reference>
<dbReference type="RefSeq" id="WP_151701481.1">
    <property type="nucleotide sequence ID" value="NZ_CP031223.1"/>
</dbReference>
<sequence length="152" mass="18375">MINDTIKQLQFVSNTIIELLQQVDHELLHKRPIADKMSIWEACVHLSQIPGADLHIQKKYSKQQMAEYYQTHRPDTIENVIAHFLEGIQELIFYYKELSKEELERQFKTYWGSEYSMAEWFIQIINHLVHHRSQLYQYLLLLNRDVQIVLFR</sequence>
<evidence type="ECO:0000259" key="1">
    <source>
        <dbReference type="Pfam" id="PF12867"/>
    </source>
</evidence>
<organism evidence="2 3">
    <name type="scientific">Psychrobacillus glaciei</name>
    <dbReference type="NCBI Taxonomy" id="2283160"/>
    <lineage>
        <taxon>Bacteria</taxon>
        <taxon>Bacillati</taxon>
        <taxon>Bacillota</taxon>
        <taxon>Bacilli</taxon>
        <taxon>Bacillales</taxon>
        <taxon>Bacillaceae</taxon>
        <taxon>Psychrobacillus</taxon>
    </lineage>
</organism>
<dbReference type="AlphaFoldDB" id="A0A5J6SSQ1"/>